<evidence type="ECO:0000256" key="3">
    <source>
        <dbReference type="ARBA" id="ARBA00022989"/>
    </source>
</evidence>
<dbReference type="PANTHER" id="PTHR36985:SF1">
    <property type="entry name" value="TRANSLOCATION AND ASSEMBLY MODULE SUBUNIT TAMB"/>
    <property type="match status" value="1"/>
</dbReference>
<keyword evidence="2" id="KW-0812">Transmembrane</keyword>
<organism evidence="6 7">
    <name type="scientific">Desulfobacca acetoxidans (strain ATCC 700848 / DSM 11109 / ASRB2)</name>
    <dbReference type="NCBI Taxonomy" id="880072"/>
    <lineage>
        <taxon>Bacteria</taxon>
        <taxon>Pseudomonadati</taxon>
        <taxon>Thermodesulfobacteriota</taxon>
        <taxon>Desulfobaccia</taxon>
        <taxon>Desulfobaccales</taxon>
        <taxon>Desulfobaccaceae</taxon>
        <taxon>Desulfobacca</taxon>
    </lineage>
</organism>
<dbReference type="GO" id="GO:0009306">
    <property type="term" value="P:protein secretion"/>
    <property type="evidence" value="ECO:0007669"/>
    <property type="project" value="InterPro"/>
</dbReference>
<evidence type="ECO:0000256" key="1">
    <source>
        <dbReference type="ARBA" id="ARBA00004167"/>
    </source>
</evidence>
<keyword evidence="7" id="KW-1185">Reference proteome</keyword>
<protein>
    <recommendedName>
        <fullName evidence="5">Translocation and assembly module TamB C-terminal domain-containing protein</fullName>
    </recommendedName>
</protein>
<evidence type="ECO:0000259" key="5">
    <source>
        <dbReference type="Pfam" id="PF04357"/>
    </source>
</evidence>
<evidence type="ECO:0000313" key="6">
    <source>
        <dbReference type="EMBL" id="AEB08575.1"/>
    </source>
</evidence>
<sequence length="1241" mass="136017">MKFTLIRKIFFYFLLFCLAVCCSGWFVLHSETFWRWAGRKLIITVNNQLHGEIMVREIAGTPFKGYFFNDLRLQTPRGAVLRVRSFMLRISLGSIFQLQPVVDKLALYDPILRLEQDQSGQWNVSNLVVPSQGEAKPVSLPFSSVSFSRILIDNGAVVMQQPQGETIIDGVAADLGLRLLQPLSPQQRVELGESNLAVSTPWGKFSLATALTFSRDCLRLPLFALAADGKNFLNLSGEVYLNETGSTELTGEIGPLPSALLGRLYQKWPSEWGGNGKLHVHGMLIDLKLQLNGSLHKASYFLNGSLNRRDDTWGYDFQVNLTDVTPEMLARLDVPRAVLYREASPLSINLQLKGVGLEWPPRQFSWQLKAKPLTFRGIRIDQFQVSASGSALRQTVDGLISGNFGRLSLKTEGSLFTSPQGEISLRAEDLQPGLAGLDLPPKTTCSGVFQARFQLPELTQTEQLMVAGEINASGSWGDHPLKTFSGRFTWGKSILAIPAFRLVLGNIATELQGSLGKEKLDFSLQGRTLPEGDWPIPTALKGSLTFDGRLQGTLSEPQYLLQVQGAHLSLGDIKLQGFSLKAEGRDLPPRSGTLNLQGREVGTPAGLFSRVILAANGVDHRWRFDLKASSPPPGPLIELAGRLDLGGSPLALDLEQLRLHLAGVSVLNRTPVRARFSPGLDLTETVFEVNGGTVQVMAQMQGEQISSRLEVRNLSLEIARVKGLQGKIQTRAAVTGSTHHPQMDAQISITGLKWQSLSLQSIESALSLRNDALSIRGAAQESSEGSRLSWDGSVPMRLSLTPFQFDLPGSGLDFRFKSERANLGLVARLTPEVSEADIPVDLQGRVQGNWRQPDVDAQIRWHEGHVILRQAGARYQVSPGVVNWTENTISLPQLTLTSTGTLVIGGDLNLAGYRPQRVKTQVQADNFKFLQRLGSEALLSGQINLAGPWSAMVLQGQLTIPHASLSTALFRPTAGKHSDIILVKRQVPGEKVGRHPPEALRGPFDLMKIALSLEAPENIWVRDKMAQVELSLNLRAKKQPLEPLQLLGMVRSLHGDINVFGKKFKVEKGMVNFAGVINQQPYVEAQVTHDMTDATLQVDVTGPVDKPQIELSSSPPMPPNDLLSYLLFGRPTSALSQEEFNVSQQAVGVLGGITAQKIQDLLGEDFPLLGNVSVKSTPGTVGVVKPLTKKIDLSVEQQTSPGAKDDPTKLRLEYRVNRYLGLQAEQGQRSTGADVLFKFDF</sequence>
<dbReference type="eggNOG" id="COG2911">
    <property type="taxonomic scope" value="Bacteria"/>
</dbReference>
<reference evidence="7" key="2">
    <citation type="submission" date="2011-03" db="EMBL/GenBank/DDBJ databases">
        <title>The complete genome of Desulfobacca acetoxidans DSM 11109.</title>
        <authorList>
            <consortium name="US DOE Joint Genome Institute (JGI-PGF)"/>
            <person name="Lucas S."/>
            <person name="Copeland A."/>
            <person name="Lapidus A."/>
            <person name="Bruce D."/>
            <person name="Goodwin L."/>
            <person name="Pitluck S."/>
            <person name="Peters L."/>
            <person name="Kyrpides N."/>
            <person name="Mavromatis K."/>
            <person name="Ivanova N."/>
            <person name="Ovchinnikova G."/>
            <person name="Teshima H."/>
            <person name="Detter J.C."/>
            <person name="Han C."/>
            <person name="Land M."/>
            <person name="Hauser L."/>
            <person name="Markowitz V."/>
            <person name="Cheng J.-F."/>
            <person name="Hugenholtz P."/>
            <person name="Woyke T."/>
            <person name="Wu D."/>
            <person name="Spring S."/>
            <person name="Schueler E."/>
            <person name="Brambilla E."/>
            <person name="Klenk H.-P."/>
            <person name="Eisen J.A."/>
        </authorList>
    </citation>
    <scope>NUCLEOTIDE SEQUENCE [LARGE SCALE GENOMIC DNA]</scope>
    <source>
        <strain evidence="7">ATCC 700848 / DSM 11109 / ASRB2</strain>
    </source>
</reference>
<comment type="subcellular location">
    <subcellularLocation>
        <location evidence="1">Membrane</location>
        <topology evidence="1">Single-pass membrane protein</topology>
    </subcellularLocation>
</comment>
<dbReference type="RefSeq" id="WP_013705688.1">
    <property type="nucleotide sequence ID" value="NC_015388.1"/>
</dbReference>
<dbReference type="KEGG" id="dao:Desac_0695"/>
<keyword evidence="3" id="KW-1133">Transmembrane helix</keyword>
<dbReference type="STRING" id="880072.Desac_0695"/>
<gene>
    <name evidence="6" type="ordered locus">Desac_0695</name>
</gene>
<dbReference type="Pfam" id="PF04357">
    <property type="entry name" value="TamB"/>
    <property type="match status" value="1"/>
</dbReference>
<evidence type="ECO:0000313" key="7">
    <source>
        <dbReference type="Proteomes" id="UP000000483"/>
    </source>
</evidence>
<dbReference type="HOGENOM" id="CLU_265264_0_0_7"/>
<dbReference type="AlphaFoldDB" id="F2NGG2"/>
<feature type="domain" description="Translocation and assembly module TamB C-terminal" evidence="5">
    <location>
        <begin position="897"/>
        <end position="1241"/>
    </location>
</feature>
<dbReference type="Proteomes" id="UP000000483">
    <property type="component" value="Chromosome"/>
</dbReference>
<proteinExistence type="predicted"/>
<keyword evidence="4" id="KW-0472">Membrane</keyword>
<name>F2NGG2_DESAR</name>
<dbReference type="PANTHER" id="PTHR36985">
    <property type="entry name" value="TRANSLOCATION AND ASSEMBLY MODULE SUBUNIT TAMB"/>
    <property type="match status" value="1"/>
</dbReference>
<dbReference type="GO" id="GO:0005886">
    <property type="term" value="C:plasma membrane"/>
    <property type="evidence" value="ECO:0007669"/>
    <property type="project" value="InterPro"/>
</dbReference>
<dbReference type="InterPro" id="IPR007452">
    <property type="entry name" value="TamB_C"/>
</dbReference>
<evidence type="ECO:0000256" key="2">
    <source>
        <dbReference type="ARBA" id="ARBA00022692"/>
    </source>
</evidence>
<evidence type="ECO:0000256" key="4">
    <source>
        <dbReference type="ARBA" id="ARBA00023136"/>
    </source>
</evidence>
<reference evidence="6 7" key="1">
    <citation type="journal article" date="2011" name="Stand. Genomic Sci.">
        <title>Complete genome sequence of the acetate-degrading sulfate reducer Desulfobacca acetoxidans type strain (ASRB2).</title>
        <authorList>
            <person name="Goker M."/>
            <person name="Teshima H."/>
            <person name="Lapidus A."/>
            <person name="Nolan M."/>
            <person name="Lucas S."/>
            <person name="Hammon N."/>
            <person name="Deshpande S."/>
            <person name="Cheng J.F."/>
            <person name="Tapia R."/>
            <person name="Han C."/>
            <person name="Goodwin L."/>
            <person name="Pitluck S."/>
            <person name="Huntemann M."/>
            <person name="Liolios K."/>
            <person name="Ivanova N."/>
            <person name="Pagani I."/>
            <person name="Mavromatis K."/>
            <person name="Ovchinikova G."/>
            <person name="Pati A."/>
            <person name="Chen A."/>
            <person name="Palaniappan K."/>
            <person name="Land M."/>
            <person name="Hauser L."/>
            <person name="Brambilla E.M."/>
            <person name="Rohde M."/>
            <person name="Spring S."/>
            <person name="Detter J.C."/>
            <person name="Woyke T."/>
            <person name="Bristow J."/>
            <person name="Eisen J.A."/>
            <person name="Markowitz V."/>
            <person name="Hugenholtz P."/>
            <person name="Kyrpides N.C."/>
            <person name="Klenk H.P."/>
        </authorList>
    </citation>
    <scope>NUCLEOTIDE SEQUENCE [LARGE SCALE GENOMIC DNA]</scope>
    <source>
        <strain evidence="7">ATCC 700848 / DSM 11109 / ASRB2</strain>
    </source>
</reference>
<accession>F2NGG2</accession>
<dbReference type="EMBL" id="CP002629">
    <property type="protein sequence ID" value="AEB08575.1"/>
    <property type="molecule type" value="Genomic_DNA"/>
</dbReference>